<dbReference type="InterPro" id="IPR022031">
    <property type="entry name" value="Rif1_N"/>
</dbReference>
<dbReference type="InterPro" id="IPR016024">
    <property type="entry name" value="ARM-type_fold"/>
</dbReference>
<dbReference type="GO" id="GO:0000781">
    <property type="term" value="C:chromosome, telomeric region"/>
    <property type="evidence" value="ECO:0007669"/>
    <property type="project" value="UniProtKB-SubCell"/>
</dbReference>
<evidence type="ECO:0000256" key="5">
    <source>
        <dbReference type="ARBA" id="ARBA00023242"/>
    </source>
</evidence>
<evidence type="ECO:0000259" key="7">
    <source>
        <dbReference type="Pfam" id="PF12231"/>
    </source>
</evidence>
<dbReference type="GO" id="GO:0005634">
    <property type="term" value="C:nucleus"/>
    <property type="evidence" value="ECO:0007669"/>
    <property type="project" value="UniProtKB-SubCell"/>
</dbReference>
<dbReference type="EMBL" id="HACM01005655">
    <property type="protein sequence ID" value="CRZ06097.1"/>
    <property type="molecule type" value="Transcribed_RNA"/>
</dbReference>
<dbReference type="AlphaFoldDB" id="A0A0H5QWG2"/>
<organism evidence="8">
    <name type="scientific">Spongospora subterranea</name>
    <dbReference type="NCBI Taxonomy" id="70186"/>
    <lineage>
        <taxon>Eukaryota</taxon>
        <taxon>Sar</taxon>
        <taxon>Rhizaria</taxon>
        <taxon>Endomyxa</taxon>
        <taxon>Phytomyxea</taxon>
        <taxon>Plasmodiophorida</taxon>
        <taxon>Plasmodiophoridae</taxon>
        <taxon>Spongospora</taxon>
    </lineage>
</organism>
<accession>A0A0H5QWG2</accession>
<evidence type="ECO:0000256" key="3">
    <source>
        <dbReference type="ARBA" id="ARBA00022454"/>
    </source>
</evidence>
<evidence type="ECO:0000256" key="2">
    <source>
        <dbReference type="ARBA" id="ARBA00004574"/>
    </source>
</evidence>
<dbReference type="SUPFAM" id="SSF48371">
    <property type="entry name" value="ARM repeat"/>
    <property type="match status" value="1"/>
</dbReference>
<keyword evidence="5" id="KW-0539">Nucleus</keyword>
<evidence type="ECO:0000313" key="8">
    <source>
        <dbReference type="EMBL" id="CRZ06097.1"/>
    </source>
</evidence>
<dbReference type="PANTHER" id="PTHR22928:SF3">
    <property type="entry name" value="TELOMERE-ASSOCIATED PROTEIN RIF1"/>
    <property type="match status" value="1"/>
</dbReference>
<dbReference type="PANTHER" id="PTHR22928">
    <property type="entry name" value="TELOMERE-ASSOCIATED PROTEIN RIF1"/>
    <property type="match status" value="1"/>
</dbReference>
<evidence type="ECO:0000256" key="1">
    <source>
        <dbReference type="ARBA" id="ARBA00004123"/>
    </source>
</evidence>
<proteinExistence type="predicted"/>
<dbReference type="Pfam" id="PF12231">
    <property type="entry name" value="Rif1_N"/>
    <property type="match status" value="1"/>
</dbReference>
<name>A0A0H5QWG2_9EUKA</name>
<feature type="domain" description="Telomere-associated protein Rif1 N-terminal" evidence="7">
    <location>
        <begin position="9"/>
        <end position="325"/>
    </location>
</feature>
<evidence type="ECO:0000256" key="6">
    <source>
        <dbReference type="ARBA" id="ARBA00023306"/>
    </source>
</evidence>
<comment type="subcellular location">
    <subcellularLocation>
        <location evidence="2">Chromosome</location>
        <location evidence="2">Telomere</location>
    </subcellularLocation>
    <subcellularLocation>
        <location evidence="1">Nucleus</location>
    </subcellularLocation>
</comment>
<keyword evidence="4" id="KW-0779">Telomere</keyword>
<dbReference type="GO" id="GO:0000723">
    <property type="term" value="P:telomere maintenance"/>
    <property type="evidence" value="ECO:0007669"/>
    <property type="project" value="TreeGrafter"/>
</dbReference>
<reference evidence="8" key="1">
    <citation type="submission" date="2015-04" db="EMBL/GenBank/DDBJ databases">
        <title>The genome sequence of the plant pathogenic Rhizarian Plasmodiophora brassicae reveals insights in its biotrophic life cycle and the origin of chitin synthesis.</title>
        <authorList>
            <person name="Schwelm A."/>
            <person name="Fogelqvist J."/>
            <person name="Knaust A."/>
            <person name="Julke S."/>
            <person name="Lilja T."/>
            <person name="Dhandapani V."/>
            <person name="Bonilla-Rosso G."/>
            <person name="Karlsson M."/>
            <person name="Shevchenko A."/>
            <person name="Choi S.R."/>
            <person name="Kim H.G."/>
            <person name="Park J.Y."/>
            <person name="Lim Y.P."/>
            <person name="Ludwig-Muller J."/>
            <person name="Dixelius C."/>
        </authorList>
    </citation>
    <scope>NUCLEOTIDE SEQUENCE</scope>
    <source>
        <tissue evidence="8">Potato root galls</tissue>
    </source>
</reference>
<keyword evidence="6" id="KW-0131">Cell cycle</keyword>
<evidence type="ECO:0000256" key="4">
    <source>
        <dbReference type="ARBA" id="ARBA00022895"/>
    </source>
</evidence>
<sequence length="804" mass="90386">MNLLGQITDPDSRADLYETVLAELTSGGGSQNRYEPEAIASAIALATSDLRRRRSSLLPLHEYAIRFISFILSGDETVRALDDHTIMSIFKDFVYVLAEGDGKSCALTAVAIAHEFVSCVRPHLLSAASVSLIPALISCLDTRFPDNPSVVQETLQSISHLAVSVPEAMHSLRYLWAPVIFPYVFGNESVSKQVQELAIAALKSVRPSYSDIGKRLYKSKIQILAKRRLGEMQQRAADVKEAESIPAIWEVFIRLLGVYVFADTGFWAKMALIWKTCLRHNQSQISIACLDSWMVVIDAVASHPKYLHSVQLTLLLANPVKYLLTDRCSNIPLSVRMKSIDTWMHLLKILKHNLPKTELFATAYRPILSLLFQSNDAAILIVAYNVLGFFLGGPVDQSLNASFTSQALSQIADEAEWRRLMIENFPFIVSLFQAAVARDCLGIVTTDAERGALEEAWSACVEALRMHSPCRLFDLMNEVIVKPHRKKCNSVVRILLLETSISTIPSSEMFITDNDSINDSLAGRLTNQYVNMFNQPHKLPEINKALLREWNAIISNLMKFAQRGQTGTRFLKLAISLLELASDQGQLPPHVLHVYIIVARNGCNFIHQKGPATVEDQITPFFNSSMRLLSLALSQYDSDNSDSETVVRDPDRRICHFAIALLDSIRQHHVLPFDCNLLLQFNPVITQLLRSPSPLPEYTSSFLKRCFTMADLSILTETSVANDPTVRIKAVKAFPIPSDLLRRADHRYTQWSELCTQFEKATADIYTSKVPSRLKNEIAKRIEEQHNSFSKLLNDRRRKGNQLF</sequence>
<keyword evidence="3" id="KW-0158">Chromosome</keyword>
<protein>
    <recommendedName>
        <fullName evidence="7">Telomere-associated protein Rif1 N-terminal domain-containing protein</fullName>
    </recommendedName>
</protein>
<dbReference type="EMBL" id="HACM01005656">
    <property type="protein sequence ID" value="CRZ06098.1"/>
    <property type="molecule type" value="Transcribed_RNA"/>
</dbReference>